<dbReference type="Gene3D" id="2.130.10.10">
    <property type="entry name" value="YVTN repeat-like/Quinoprotein amine dehydrogenase"/>
    <property type="match status" value="1"/>
</dbReference>
<dbReference type="AlphaFoldDB" id="I8W9B4"/>
<evidence type="ECO:0000313" key="1">
    <source>
        <dbReference type="EMBL" id="EIY34347.1"/>
    </source>
</evidence>
<dbReference type="SUPFAM" id="SSF63829">
    <property type="entry name" value="Calcium-dependent phosphotriesterase"/>
    <property type="match status" value="1"/>
</dbReference>
<reference evidence="1 2" key="1">
    <citation type="submission" date="2012-02" db="EMBL/GenBank/DDBJ databases">
        <title>The Genome Sequence of Bacteroides cellulosilyticus CL02T12C19.</title>
        <authorList>
            <consortium name="The Broad Institute Genome Sequencing Platform"/>
            <person name="Earl A."/>
            <person name="Ward D."/>
            <person name="Feldgarden M."/>
            <person name="Gevers D."/>
            <person name="Zitomersky N.L."/>
            <person name="Coyne M.J."/>
            <person name="Comstock L.E."/>
            <person name="Young S.K."/>
            <person name="Zeng Q."/>
            <person name="Gargeya S."/>
            <person name="Fitzgerald M."/>
            <person name="Haas B."/>
            <person name="Abouelleil A."/>
            <person name="Alvarado L."/>
            <person name="Arachchi H.M."/>
            <person name="Berlin A."/>
            <person name="Chapman S.B."/>
            <person name="Gearin G."/>
            <person name="Goldberg J."/>
            <person name="Griggs A."/>
            <person name="Gujja S."/>
            <person name="Hansen M."/>
            <person name="Heiman D."/>
            <person name="Howarth C."/>
            <person name="Larimer J."/>
            <person name="Lui A."/>
            <person name="MacDonald P.J.P."/>
            <person name="McCowen C."/>
            <person name="Montmayeur A."/>
            <person name="Murphy C."/>
            <person name="Neiman D."/>
            <person name="Pearson M."/>
            <person name="Priest M."/>
            <person name="Roberts A."/>
            <person name="Saif S."/>
            <person name="Shea T."/>
            <person name="Sisk P."/>
            <person name="Stolte C."/>
            <person name="Sykes S."/>
            <person name="Wortman J."/>
            <person name="Nusbaum C."/>
            <person name="Birren B."/>
        </authorList>
    </citation>
    <scope>NUCLEOTIDE SEQUENCE [LARGE SCALE GENOMIC DNA]</scope>
    <source>
        <strain evidence="1 2">CL02T12C19</strain>
    </source>
</reference>
<organism evidence="1 2">
    <name type="scientific">Bacteroides cellulosilyticus CL02T12C19</name>
    <dbReference type="NCBI Taxonomy" id="997874"/>
    <lineage>
        <taxon>Bacteria</taxon>
        <taxon>Pseudomonadati</taxon>
        <taxon>Bacteroidota</taxon>
        <taxon>Bacteroidia</taxon>
        <taxon>Bacteroidales</taxon>
        <taxon>Bacteroidaceae</taxon>
        <taxon>Bacteroides</taxon>
    </lineage>
</organism>
<dbReference type="Proteomes" id="UP000003741">
    <property type="component" value="Unassembled WGS sequence"/>
</dbReference>
<dbReference type="Pfam" id="PF07494">
    <property type="entry name" value="Reg_prop"/>
    <property type="match status" value="2"/>
</dbReference>
<sequence length="146" mass="16680">MPDMKYTKTIALIITLLCFLQGQGLALAQDNPNQYNYLYLTIRNGLCDNSIRAIHKDHNSFMWFGTSNGLDRYDGYELKHYSTAPRQPYLFIESNYINDIDEDDNNYLWVASEAGIMSIGNTPARTIMCFTLPFRPCLSMISIISG</sequence>
<gene>
    <name evidence="1" type="ORF">HMPREF1062_01627</name>
</gene>
<keyword evidence="2" id="KW-1185">Reference proteome</keyword>
<protein>
    <recommendedName>
        <fullName evidence="3">Two component regulator three Y domain-containing protein</fullName>
    </recommendedName>
</protein>
<dbReference type="InterPro" id="IPR015943">
    <property type="entry name" value="WD40/YVTN_repeat-like_dom_sf"/>
</dbReference>
<evidence type="ECO:0008006" key="3">
    <source>
        <dbReference type="Google" id="ProtNLM"/>
    </source>
</evidence>
<name>I8W9B4_9BACE</name>
<proteinExistence type="predicted"/>
<evidence type="ECO:0000313" key="2">
    <source>
        <dbReference type="Proteomes" id="UP000003741"/>
    </source>
</evidence>
<dbReference type="InterPro" id="IPR011110">
    <property type="entry name" value="Reg_prop"/>
</dbReference>
<comment type="caution">
    <text evidence="1">The sequence shown here is derived from an EMBL/GenBank/DDBJ whole genome shotgun (WGS) entry which is preliminary data.</text>
</comment>
<dbReference type="HOGENOM" id="CLU_1773635_0_0_10"/>
<dbReference type="EMBL" id="AGXG01000033">
    <property type="protein sequence ID" value="EIY34347.1"/>
    <property type="molecule type" value="Genomic_DNA"/>
</dbReference>
<accession>I8W9B4</accession>